<keyword evidence="3" id="KW-0479">Metal-binding</keyword>
<dbReference type="Gene3D" id="3.40.50.1980">
    <property type="entry name" value="Nitrogenase molybdenum iron protein domain"/>
    <property type="match status" value="1"/>
</dbReference>
<keyword evidence="2" id="KW-0813">Transport</keyword>
<dbReference type="InterPro" id="IPR050492">
    <property type="entry name" value="Bact_metal-bind_prot9"/>
</dbReference>
<evidence type="ECO:0000256" key="5">
    <source>
        <dbReference type="SAM" id="MobiDB-lite"/>
    </source>
</evidence>
<keyword evidence="4 6" id="KW-0732">Signal</keyword>
<dbReference type="Proteomes" id="UP000240228">
    <property type="component" value="Unassembled WGS sequence"/>
</dbReference>
<feature type="compositionally biased region" description="Low complexity" evidence="5">
    <location>
        <begin position="331"/>
        <end position="350"/>
    </location>
</feature>
<sequence length="374" mass="39512">MTRNHRTRATRGVLAALIASALLFAAGACGTSNTTQVEQPDSQTKTPEKTGAITVVASINQWGSLAEEIGGDDVKVTSVLSSTGVDAHDFEPKTSDLATLSKAEIVVANGAGYDTWATKSRASDSTLVSAAQIVGAMDGDNPHLWFSKDARSGMAKELADAFSKARPKKKAEFAKRLKAWQAEEDDLDAAMTKFAKAHPNASYAATEAVVYYLMSDMSFEDVTPRGYEQAVANGGEIAPADLQTFQKLVEDKKLDVLINNTQEATDATNMLTGAAGRADVPVVDVSEQMPDKYDTLEDWIEDLTERIFMAVDPEYDDDSNDGQTDPDAPADGQDQSGQNQSDGSATTGCSNGDGTGDCTGGDDGSNAGQQDPGK</sequence>
<reference evidence="8" key="1">
    <citation type="submission" date="2017-09" db="EMBL/GenBank/DDBJ databases">
        <authorList>
            <person name="Sela D.A."/>
            <person name="Albert K."/>
        </authorList>
    </citation>
    <scope>NUCLEOTIDE SEQUENCE [LARGE SCALE GENOMIC DNA]</scope>
    <source>
        <strain evidence="8">UMA51805</strain>
    </source>
</reference>
<evidence type="ECO:0000256" key="1">
    <source>
        <dbReference type="ARBA" id="ARBA00004196"/>
    </source>
</evidence>
<dbReference type="PROSITE" id="PS51257">
    <property type="entry name" value="PROKAR_LIPOPROTEIN"/>
    <property type="match status" value="1"/>
</dbReference>
<evidence type="ECO:0000256" key="3">
    <source>
        <dbReference type="ARBA" id="ARBA00022723"/>
    </source>
</evidence>
<evidence type="ECO:0000256" key="6">
    <source>
        <dbReference type="SAM" id="SignalP"/>
    </source>
</evidence>
<dbReference type="AlphaFoldDB" id="A0A2T3GD74"/>
<dbReference type="GO" id="GO:0030001">
    <property type="term" value="P:metal ion transport"/>
    <property type="evidence" value="ECO:0007669"/>
    <property type="project" value="InterPro"/>
</dbReference>
<dbReference type="GO" id="GO:0046872">
    <property type="term" value="F:metal ion binding"/>
    <property type="evidence" value="ECO:0007669"/>
    <property type="project" value="UniProtKB-KW"/>
</dbReference>
<dbReference type="SUPFAM" id="SSF53807">
    <property type="entry name" value="Helical backbone' metal receptor"/>
    <property type="match status" value="1"/>
</dbReference>
<feature type="chain" id="PRO_5039120167" evidence="6">
    <location>
        <begin position="26"/>
        <end position="374"/>
    </location>
</feature>
<reference evidence="7 8" key="2">
    <citation type="submission" date="2018-03" db="EMBL/GenBank/DDBJ databases">
        <title>The comparative genomics of Bifidobacterium callitrichos reflects dietary carbohydrate utilization within the common marmoset gut.</title>
        <authorList>
            <person name="Rani A."/>
        </authorList>
    </citation>
    <scope>NUCLEOTIDE SEQUENCE [LARGE SCALE GENOMIC DNA]</scope>
    <source>
        <strain evidence="7 8">UMA51805</strain>
    </source>
</reference>
<name>A0A2T3GD74_9BIFI</name>
<keyword evidence="8" id="KW-1185">Reference proteome</keyword>
<gene>
    <name evidence="7" type="ORF">CPA40_01095</name>
</gene>
<dbReference type="PANTHER" id="PTHR42953">
    <property type="entry name" value="HIGH-AFFINITY ZINC UPTAKE SYSTEM PROTEIN ZNUA-RELATED"/>
    <property type="match status" value="1"/>
</dbReference>
<evidence type="ECO:0000256" key="4">
    <source>
        <dbReference type="ARBA" id="ARBA00022729"/>
    </source>
</evidence>
<dbReference type="EMBL" id="NWTX01000001">
    <property type="protein sequence ID" value="PST47446.1"/>
    <property type="molecule type" value="Genomic_DNA"/>
</dbReference>
<feature type="compositionally biased region" description="Gly residues" evidence="5">
    <location>
        <begin position="351"/>
        <end position="363"/>
    </location>
</feature>
<dbReference type="RefSeq" id="WP_107043341.1">
    <property type="nucleotide sequence ID" value="NZ_NWTX01000001.1"/>
</dbReference>
<dbReference type="PANTHER" id="PTHR42953:SF1">
    <property type="entry name" value="METAL-BINDING PROTEIN HI_0362-RELATED"/>
    <property type="match status" value="1"/>
</dbReference>
<accession>A0A2T3GD74</accession>
<dbReference type="InterPro" id="IPR006127">
    <property type="entry name" value="ZnuA-like"/>
</dbReference>
<feature type="signal peptide" evidence="6">
    <location>
        <begin position="1"/>
        <end position="25"/>
    </location>
</feature>
<organism evidence="7 8">
    <name type="scientific">Bifidobacterium callitrichos</name>
    <dbReference type="NCBI Taxonomy" id="762209"/>
    <lineage>
        <taxon>Bacteria</taxon>
        <taxon>Bacillati</taxon>
        <taxon>Actinomycetota</taxon>
        <taxon>Actinomycetes</taxon>
        <taxon>Bifidobacteriales</taxon>
        <taxon>Bifidobacteriaceae</taxon>
        <taxon>Bifidobacterium</taxon>
    </lineage>
</organism>
<evidence type="ECO:0000256" key="2">
    <source>
        <dbReference type="ARBA" id="ARBA00022448"/>
    </source>
</evidence>
<evidence type="ECO:0000313" key="8">
    <source>
        <dbReference type="Proteomes" id="UP000240228"/>
    </source>
</evidence>
<dbReference type="Pfam" id="PF01297">
    <property type="entry name" value="ZnuA"/>
    <property type="match status" value="1"/>
</dbReference>
<feature type="region of interest" description="Disordered" evidence="5">
    <location>
        <begin position="313"/>
        <end position="374"/>
    </location>
</feature>
<comment type="subcellular location">
    <subcellularLocation>
        <location evidence="1">Cell envelope</location>
    </subcellularLocation>
</comment>
<dbReference type="GO" id="GO:0030313">
    <property type="term" value="C:cell envelope"/>
    <property type="evidence" value="ECO:0007669"/>
    <property type="project" value="UniProtKB-SubCell"/>
</dbReference>
<evidence type="ECO:0000313" key="7">
    <source>
        <dbReference type="EMBL" id="PST47446.1"/>
    </source>
</evidence>
<protein>
    <submittedName>
        <fullName evidence="7">ABC transporter substrate-binding protein</fullName>
    </submittedName>
</protein>
<proteinExistence type="predicted"/>
<comment type="caution">
    <text evidence="7">The sequence shown here is derived from an EMBL/GenBank/DDBJ whole genome shotgun (WGS) entry which is preliminary data.</text>
</comment>